<dbReference type="PIRSF" id="PIRSF006621">
    <property type="entry name" value="Dus"/>
    <property type="match status" value="1"/>
</dbReference>
<gene>
    <name evidence="16" type="primary">dus_2</name>
    <name evidence="16" type="ORF">DSM104635_01992</name>
</gene>
<dbReference type="GO" id="GO:0050660">
    <property type="term" value="F:flavin adenine dinucleotide binding"/>
    <property type="evidence" value="ECO:0007669"/>
    <property type="project" value="InterPro"/>
</dbReference>
<comment type="function">
    <text evidence="2 12">Catalyzes the synthesis of 5,6-dihydrouridine (D), a modified base found in the D-loop of most tRNAs, via the reduction of the C5-C6 double bond in target uridines.</text>
</comment>
<dbReference type="InterPro" id="IPR024036">
    <property type="entry name" value="tRNA-dHydroUridine_Synthase_C"/>
</dbReference>
<dbReference type="Gene3D" id="1.10.1200.80">
    <property type="entry name" value="Putative flavin oxidoreducatase, domain 2"/>
    <property type="match status" value="1"/>
</dbReference>
<comment type="similarity">
    <text evidence="12">Belongs to the dus family.</text>
</comment>
<dbReference type="Pfam" id="PF01207">
    <property type="entry name" value="Dus"/>
    <property type="match status" value="1"/>
</dbReference>
<reference evidence="17" key="1">
    <citation type="submission" date="2019-12" db="EMBL/GenBank/DDBJ databases">
        <title>Complete genome of Terracaulis silvestris 0127_4.</title>
        <authorList>
            <person name="Vieira S."/>
            <person name="Riedel T."/>
            <person name="Sproer C."/>
            <person name="Pascual J."/>
            <person name="Boedeker C."/>
            <person name="Overmann J."/>
        </authorList>
    </citation>
    <scope>NUCLEOTIDE SEQUENCE [LARGE SCALE GENOMIC DNA]</scope>
    <source>
        <strain evidence="17">0127_4</strain>
    </source>
</reference>
<dbReference type="PROSITE" id="PS01136">
    <property type="entry name" value="UPF0034"/>
    <property type="match status" value="1"/>
</dbReference>
<feature type="binding site" evidence="14">
    <location>
        <begin position="223"/>
        <end position="224"/>
    </location>
    <ligand>
        <name>FMN</name>
        <dbReference type="ChEBI" id="CHEBI:58210"/>
    </ligand>
</feature>
<feature type="binding site" evidence="14">
    <location>
        <position position="69"/>
    </location>
    <ligand>
        <name>FMN</name>
        <dbReference type="ChEBI" id="CHEBI:58210"/>
    </ligand>
</feature>
<dbReference type="KEGG" id="tsv:DSM104635_01992"/>
<comment type="catalytic activity">
    <reaction evidence="10">
        <text>a 5,6-dihydrouridine in tRNA + NADP(+) = a uridine in tRNA + NADPH + H(+)</text>
        <dbReference type="Rhea" id="RHEA:23624"/>
        <dbReference type="Rhea" id="RHEA-COMP:13339"/>
        <dbReference type="Rhea" id="RHEA-COMP:13887"/>
        <dbReference type="ChEBI" id="CHEBI:15378"/>
        <dbReference type="ChEBI" id="CHEBI:57783"/>
        <dbReference type="ChEBI" id="CHEBI:58349"/>
        <dbReference type="ChEBI" id="CHEBI:65315"/>
        <dbReference type="ChEBI" id="CHEBI:74443"/>
    </reaction>
</comment>
<protein>
    <recommendedName>
        <fullName evidence="12">tRNA-dihydrouridine synthase</fullName>
        <ecNumber evidence="12">1.3.1.-</ecNumber>
    </recommendedName>
</protein>
<dbReference type="RefSeq" id="WP_158766033.1">
    <property type="nucleotide sequence ID" value="NZ_CP047045.1"/>
</dbReference>
<evidence type="ECO:0000259" key="15">
    <source>
        <dbReference type="Pfam" id="PF01207"/>
    </source>
</evidence>
<evidence type="ECO:0000256" key="14">
    <source>
        <dbReference type="PIRSR" id="PIRSR006621-2"/>
    </source>
</evidence>
<keyword evidence="14" id="KW-0547">Nucleotide-binding</keyword>
<dbReference type="PANTHER" id="PTHR45846:SF1">
    <property type="entry name" value="TRNA-DIHYDROURIDINE(47) SYNTHASE [NAD(P)(+)]-LIKE"/>
    <property type="match status" value="1"/>
</dbReference>
<keyword evidence="4 12" id="KW-0285">Flavoprotein</keyword>
<dbReference type="GO" id="GO:0000049">
    <property type="term" value="F:tRNA binding"/>
    <property type="evidence" value="ECO:0007669"/>
    <property type="project" value="UniProtKB-KW"/>
</dbReference>
<evidence type="ECO:0000256" key="8">
    <source>
        <dbReference type="ARBA" id="ARBA00022884"/>
    </source>
</evidence>
<dbReference type="InterPro" id="IPR013785">
    <property type="entry name" value="Aldolase_TIM"/>
</dbReference>
<dbReference type="EC" id="1.3.1.-" evidence="12"/>
<evidence type="ECO:0000256" key="13">
    <source>
        <dbReference type="PIRSR" id="PIRSR006621-1"/>
    </source>
</evidence>
<dbReference type="GO" id="GO:0017150">
    <property type="term" value="F:tRNA dihydrouridine synthase activity"/>
    <property type="evidence" value="ECO:0007669"/>
    <property type="project" value="InterPro"/>
</dbReference>
<evidence type="ECO:0000256" key="9">
    <source>
        <dbReference type="ARBA" id="ARBA00023002"/>
    </source>
</evidence>
<dbReference type="SUPFAM" id="SSF51395">
    <property type="entry name" value="FMN-linked oxidoreductases"/>
    <property type="match status" value="1"/>
</dbReference>
<evidence type="ECO:0000256" key="2">
    <source>
        <dbReference type="ARBA" id="ARBA00002790"/>
    </source>
</evidence>
<comment type="cofactor">
    <cofactor evidence="1 12 14">
        <name>FMN</name>
        <dbReference type="ChEBI" id="CHEBI:58210"/>
    </cofactor>
</comment>
<feature type="domain" description="DUS-like FMN-binding" evidence="15">
    <location>
        <begin position="13"/>
        <end position="307"/>
    </location>
</feature>
<dbReference type="NCBIfam" id="TIGR00737">
    <property type="entry name" value="nifR3_yhdG"/>
    <property type="match status" value="1"/>
</dbReference>
<evidence type="ECO:0000256" key="10">
    <source>
        <dbReference type="ARBA" id="ARBA00048205"/>
    </source>
</evidence>
<evidence type="ECO:0000313" key="17">
    <source>
        <dbReference type="Proteomes" id="UP000431269"/>
    </source>
</evidence>
<evidence type="ECO:0000313" key="16">
    <source>
        <dbReference type="EMBL" id="QGZ95148.1"/>
    </source>
</evidence>
<dbReference type="EMBL" id="CP047045">
    <property type="protein sequence ID" value="QGZ95148.1"/>
    <property type="molecule type" value="Genomic_DNA"/>
</dbReference>
<feature type="binding site" evidence="14">
    <location>
        <begin position="15"/>
        <end position="17"/>
    </location>
    <ligand>
        <name>FMN</name>
        <dbReference type="ChEBI" id="CHEBI:58210"/>
    </ligand>
</feature>
<keyword evidence="6 12" id="KW-0819">tRNA processing</keyword>
<keyword evidence="5 12" id="KW-0288">FMN</keyword>
<dbReference type="InterPro" id="IPR035587">
    <property type="entry name" value="DUS-like_FMN-bd"/>
</dbReference>
<dbReference type="InterPro" id="IPR004652">
    <property type="entry name" value="DusB-like"/>
</dbReference>
<dbReference type="PANTHER" id="PTHR45846">
    <property type="entry name" value="TRNA-DIHYDROURIDINE(47) SYNTHASE [NAD(P)(+)]-LIKE"/>
    <property type="match status" value="1"/>
</dbReference>
<proteinExistence type="inferred from homology"/>
<name>A0A6I6MP46_9CAUL</name>
<evidence type="ECO:0000256" key="4">
    <source>
        <dbReference type="ARBA" id="ARBA00022630"/>
    </source>
</evidence>
<evidence type="ECO:0000256" key="7">
    <source>
        <dbReference type="ARBA" id="ARBA00022857"/>
    </source>
</evidence>
<evidence type="ECO:0000256" key="6">
    <source>
        <dbReference type="ARBA" id="ARBA00022694"/>
    </source>
</evidence>
<keyword evidence="8" id="KW-0694">RNA-binding</keyword>
<keyword evidence="7" id="KW-0521">NADP</keyword>
<dbReference type="Proteomes" id="UP000431269">
    <property type="component" value="Chromosome"/>
</dbReference>
<dbReference type="InterPro" id="IPR001269">
    <property type="entry name" value="DUS_fam"/>
</dbReference>
<feature type="active site" description="Proton donor" evidence="13">
    <location>
        <position position="99"/>
    </location>
</feature>
<dbReference type="Gene3D" id="3.20.20.70">
    <property type="entry name" value="Aldolase class I"/>
    <property type="match status" value="1"/>
</dbReference>
<keyword evidence="17" id="KW-1185">Reference proteome</keyword>
<evidence type="ECO:0000256" key="3">
    <source>
        <dbReference type="ARBA" id="ARBA00022555"/>
    </source>
</evidence>
<sequence length="327" mass="34754">MFDVNEIPPLVSLAPMAGVTDIPFRRQVKTFGGAYCVSEMVASDQLARERIDMVRRAAGAGVIKPLVIQLAGRETRWMAEGARLAEAAGADIIDINMGCPAKSVTSGLCGSALMRDPDHALRLIEATVGATRLPVTLKMRLGWDASSLNAPELAKRAEDAGVRMLTIHGRTRAEFFRGTANWAAIKPTVDAVSIPVIANGDIATAADAREALTLSGAAGVMIGRAAQGKPWLPAAIERALRDGGEVSAPAPDRLLRSLLALYEDSLAFYDGAHGVRVARKHIAWSIDAVFGAAARETRKQVCMLEDPRKVREALIALFEAPDLAAAA</sequence>
<accession>A0A6I6MP46</accession>
<comment type="catalytic activity">
    <reaction evidence="11">
        <text>a 5,6-dihydrouridine in tRNA + NAD(+) = a uridine in tRNA + NADH + H(+)</text>
        <dbReference type="Rhea" id="RHEA:54452"/>
        <dbReference type="Rhea" id="RHEA-COMP:13339"/>
        <dbReference type="Rhea" id="RHEA-COMP:13887"/>
        <dbReference type="ChEBI" id="CHEBI:15378"/>
        <dbReference type="ChEBI" id="CHEBI:57540"/>
        <dbReference type="ChEBI" id="CHEBI:57945"/>
        <dbReference type="ChEBI" id="CHEBI:65315"/>
        <dbReference type="ChEBI" id="CHEBI:74443"/>
    </reaction>
</comment>
<feature type="binding site" evidence="14">
    <location>
        <position position="138"/>
    </location>
    <ligand>
        <name>FMN</name>
        <dbReference type="ChEBI" id="CHEBI:58210"/>
    </ligand>
</feature>
<evidence type="ECO:0000256" key="1">
    <source>
        <dbReference type="ARBA" id="ARBA00001917"/>
    </source>
</evidence>
<feature type="binding site" evidence="14">
    <location>
        <position position="168"/>
    </location>
    <ligand>
        <name>FMN</name>
        <dbReference type="ChEBI" id="CHEBI:58210"/>
    </ligand>
</feature>
<dbReference type="AlphaFoldDB" id="A0A6I6MP46"/>
<evidence type="ECO:0000256" key="12">
    <source>
        <dbReference type="PIRNR" id="PIRNR006621"/>
    </source>
</evidence>
<keyword evidence="3" id="KW-0820">tRNA-binding</keyword>
<dbReference type="CDD" id="cd02801">
    <property type="entry name" value="DUS_like_FMN"/>
    <property type="match status" value="1"/>
</dbReference>
<evidence type="ECO:0000256" key="5">
    <source>
        <dbReference type="ARBA" id="ARBA00022643"/>
    </source>
</evidence>
<dbReference type="InterPro" id="IPR018517">
    <property type="entry name" value="tRNA_hU_synthase_CS"/>
</dbReference>
<keyword evidence="9 12" id="KW-0560">Oxidoreductase</keyword>
<organism evidence="16 17">
    <name type="scientific">Terricaulis silvestris</name>
    <dbReference type="NCBI Taxonomy" id="2686094"/>
    <lineage>
        <taxon>Bacteria</taxon>
        <taxon>Pseudomonadati</taxon>
        <taxon>Pseudomonadota</taxon>
        <taxon>Alphaproteobacteria</taxon>
        <taxon>Caulobacterales</taxon>
        <taxon>Caulobacteraceae</taxon>
        <taxon>Terricaulis</taxon>
    </lineage>
</organism>
<evidence type="ECO:0000256" key="11">
    <source>
        <dbReference type="ARBA" id="ARBA00048802"/>
    </source>
</evidence>